<feature type="region of interest" description="Disordered" evidence="9">
    <location>
        <begin position="391"/>
        <end position="411"/>
    </location>
</feature>
<evidence type="ECO:0000256" key="9">
    <source>
        <dbReference type="SAM" id="MobiDB-lite"/>
    </source>
</evidence>
<dbReference type="Pfam" id="PF13206">
    <property type="entry name" value="VSG_B"/>
    <property type="match status" value="1"/>
</dbReference>
<reference evidence="13" key="1">
    <citation type="submission" date="2008-05" db="EMBL/GenBank/DDBJ databases">
        <title>The architecture of bloodstream-form variant surface glycoprotein expression sites in Trypanosoma brucei Lister 427.</title>
        <authorList>
            <person name="Hertz-Fowler C."/>
            <person name="Figueiredo L.M."/>
            <person name="Quail M.A."/>
            <person name="Becker M."/>
            <person name="Jackson A."/>
            <person name="Bason N."/>
            <person name="Brooks K."/>
            <person name="Churcher C."/>
            <person name="Fahkro D."/>
            <person name="Goodhead I."/>
            <person name="Heath P."/>
            <person name="Mungall K."/>
            <person name="Harris D."/>
            <person name="Hauser H."/>
            <person name="Sanders M."/>
            <person name="Saunders D."/>
            <person name="Seeger K."/>
            <person name="Taylor J.E."/>
            <person name="Walker D."/>
            <person name="White B."/>
            <person name="Young R."/>
            <person name="Kartvelishvili M."/>
            <person name="Sharp S."/>
            <person name="Cross G.A."/>
            <person name="Rudenko G."/>
            <person name="Barry J.D."/>
            <person name="Louis E.J."/>
            <person name="Berriman M."/>
        </authorList>
    </citation>
    <scope>NUCLEOTIDE SEQUENCE</scope>
    <source>
        <strain evidence="13">Lister 427</strain>
    </source>
</reference>
<evidence type="ECO:0000256" key="8">
    <source>
        <dbReference type="ARBA" id="ARBA00023288"/>
    </source>
</evidence>
<feature type="region of interest" description="Disordered" evidence="9">
    <location>
        <begin position="79"/>
        <end position="125"/>
    </location>
</feature>
<evidence type="ECO:0000256" key="7">
    <source>
        <dbReference type="ARBA" id="ARBA00023180"/>
    </source>
</evidence>
<comment type="function">
    <text evidence="1">VSG forms a coat on the surface of the parasite. The trypanosome evades the immune response of the host by expressing a series of antigenically distinct VSGs from an estimated 1000 VSG genes.</text>
</comment>
<dbReference type="AlphaFoldDB" id="B3GVE7"/>
<dbReference type="GO" id="GO:0098552">
    <property type="term" value="C:side of membrane"/>
    <property type="evidence" value="ECO:0007669"/>
    <property type="project" value="UniProtKB-KW"/>
</dbReference>
<dbReference type="Pfam" id="PF10659">
    <property type="entry name" value="Trypan_glycop_C"/>
    <property type="match status" value="1"/>
</dbReference>
<feature type="compositionally biased region" description="Basic and acidic residues" evidence="9">
    <location>
        <begin position="488"/>
        <end position="500"/>
    </location>
</feature>
<feature type="compositionally biased region" description="Low complexity" evidence="9">
    <location>
        <begin position="397"/>
        <end position="409"/>
    </location>
</feature>
<keyword evidence="7" id="KW-0325">Glycoprotein</keyword>
<feature type="compositionally biased region" description="Basic and acidic residues" evidence="9">
    <location>
        <begin position="469"/>
        <end position="480"/>
    </location>
</feature>
<feature type="compositionally biased region" description="Low complexity" evidence="9">
    <location>
        <begin position="448"/>
        <end position="463"/>
    </location>
</feature>
<dbReference type="InterPro" id="IPR019609">
    <property type="entry name" value="Variant_surf_glycoprt_trypan_C"/>
</dbReference>
<organism evidence="13">
    <name type="scientific">Trypanosoma brucei brucei</name>
    <dbReference type="NCBI Taxonomy" id="5702"/>
    <lineage>
        <taxon>Eukaryota</taxon>
        <taxon>Discoba</taxon>
        <taxon>Euglenozoa</taxon>
        <taxon>Kinetoplastea</taxon>
        <taxon>Metakinetoplastina</taxon>
        <taxon>Trypanosomatida</taxon>
        <taxon>Trypanosomatidae</taxon>
        <taxon>Trypanosoma</taxon>
    </lineage>
</organism>
<keyword evidence="3" id="KW-1003">Cell membrane</keyword>
<evidence type="ECO:0000313" key="13">
    <source>
        <dbReference type="EMBL" id="CAQ57308.1"/>
    </source>
</evidence>
<evidence type="ECO:0000256" key="6">
    <source>
        <dbReference type="ARBA" id="ARBA00023136"/>
    </source>
</evidence>
<keyword evidence="8" id="KW-0449">Lipoprotein</keyword>
<evidence type="ECO:0000256" key="1">
    <source>
        <dbReference type="ARBA" id="ARBA00002523"/>
    </source>
</evidence>
<evidence type="ECO:0000259" key="11">
    <source>
        <dbReference type="Pfam" id="PF10659"/>
    </source>
</evidence>
<feature type="compositionally biased region" description="Basic and acidic residues" evidence="9">
    <location>
        <begin position="100"/>
        <end position="118"/>
    </location>
</feature>
<feature type="domain" description="Trypanosome variant surface glycoprotein C-terminal" evidence="11">
    <location>
        <begin position="415"/>
        <end position="526"/>
    </location>
</feature>
<evidence type="ECO:0000256" key="5">
    <source>
        <dbReference type="ARBA" id="ARBA00022729"/>
    </source>
</evidence>
<feature type="signal peptide" evidence="10">
    <location>
        <begin position="1"/>
        <end position="19"/>
    </location>
</feature>
<dbReference type="GO" id="GO:0005886">
    <property type="term" value="C:plasma membrane"/>
    <property type="evidence" value="ECO:0007669"/>
    <property type="project" value="UniProtKB-SubCell"/>
</dbReference>
<evidence type="ECO:0000256" key="2">
    <source>
        <dbReference type="ARBA" id="ARBA00004609"/>
    </source>
</evidence>
<feature type="compositionally biased region" description="Basic and acidic residues" evidence="9">
    <location>
        <begin position="436"/>
        <end position="446"/>
    </location>
</feature>
<feature type="region of interest" description="Disordered" evidence="9">
    <location>
        <begin position="436"/>
        <end position="500"/>
    </location>
</feature>
<dbReference type="InterPro" id="IPR025932">
    <property type="entry name" value="Trypano_VSG_B_N_dom"/>
</dbReference>
<keyword evidence="5 10" id="KW-0732">Signal</keyword>
<name>B3GVE7_TRYBB</name>
<protein>
    <submittedName>
        <fullName evidence="13">Variant surface glycoprotein</fullName>
    </submittedName>
</protein>
<evidence type="ECO:0000256" key="3">
    <source>
        <dbReference type="ARBA" id="ARBA00022475"/>
    </source>
</evidence>
<comment type="subcellular location">
    <subcellularLocation>
        <location evidence="2">Cell membrane</location>
        <topology evidence="2">Lipid-anchor</topology>
        <topology evidence="2">GPI-anchor</topology>
    </subcellularLocation>
</comment>
<gene>
    <name evidence="13" type="primary">VSG 427-9=VSG MITat 1.9=VO2</name>
    <name evidence="13" type="ORF">Tb427.BES129.14</name>
</gene>
<feature type="domain" description="Trypanosome variant surface glycoprotein B-type N-terminal" evidence="12">
    <location>
        <begin position="9"/>
        <end position="375"/>
    </location>
</feature>
<sequence length="527" mass="56621">MNIALVAALATTLAYLADAADEPVNGPEFNVLCSLTTMIDTEELEELEEVAASPDAATAWQEIQRLYILTANESYYKTGPPKDSQGAKSIQDSDAAAKAWENDRRKWEDNTKEADGKTKKYRRPDRKAMSAATIATIDKLYTLAEHLHTAYESTATEIAEQEKLIRQATRKALLNKATEGTAETKVTTESATESDFKASYSAACNTAGGPGQHLANDLLCLCSAGTGNGQTSAKMCTLQDNAEMSTDPYDSQARAATIYKKLAAECKKLHPTTTVSATAIAAQLSSWRTLLGRYTAATHGDKGEFSLGKPDGTGGCDGTAASDKSCVNYAVAVKNGGTKNLAKAVQWYAQLTAAQSALTTRRQLNARKHRQQTRLLALWDQMEQLYTATLHPTPIQNPTAGANTPGATADKSSICKLKNSTEEECPSQHCDYNKEKEECKPKETGKETPAAGTGAGAPATAAGCARHKNQPDCEKDKTGDKQNCAWRKGKDGETDEPEKEKCRNGSFLLSNKFALSVVSAAFVALLF</sequence>
<dbReference type="EMBL" id="FM162567">
    <property type="protein sequence ID" value="CAQ57308.1"/>
    <property type="molecule type" value="Genomic_DNA"/>
</dbReference>
<feature type="chain" id="PRO_5002789015" evidence="10">
    <location>
        <begin position="20"/>
        <end position="527"/>
    </location>
</feature>
<proteinExistence type="predicted"/>
<keyword evidence="4" id="KW-0336">GPI-anchor</keyword>
<accession>B3GVE7</accession>
<evidence type="ECO:0000256" key="4">
    <source>
        <dbReference type="ARBA" id="ARBA00022622"/>
    </source>
</evidence>
<evidence type="ECO:0000259" key="12">
    <source>
        <dbReference type="Pfam" id="PF13206"/>
    </source>
</evidence>
<keyword evidence="6" id="KW-0472">Membrane</keyword>
<evidence type="ECO:0000256" key="10">
    <source>
        <dbReference type="SAM" id="SignalP"/>
    </source>
</evidence>